<dbReference type="EMBL" id="FNYC01000001">
    <property type="protein sequence ID" value="SEI40119.1"/>
    <property type="molecule type" value="Genomic_DNA"/>
</dbReference>
<dbReference type="RefSeq" id="WP_245747135.1">
    <property type="nucleotide sequence ID" value="NZ_FNYC01000001.1"/>
</dbReference>
<sequence>MSKGPGFAVLYRWKLHEGAEEKFVAAWSRISALLLEQKGSLGSRLHKGPDGWWYSYAQWPSAETREQAFAGPSADGEASRQMREAIAESLPELELESVADFMVLPPVRRT</sequence>
<gene>
    <name evidence="1" type="ORF">SAMN04487997_0447</name>
</gene>
<keyword evidence="1" id="KW-0503">Monooxygenase</keyword>
<dbReference type="GO" id="GO:0004497">
    <property type="term" value="F:monooxygenase activity"/>
    <property type="evidence" value="ECO:0007669"/>
    <property type="project" value="UniProtKB-KW"/>
</dbReference>
<proteinExistence type="predicted"/>
<dbReference type="InterPro" id="IPR011008">
    <property type="entry name" value="Dimeric_a/b-barrel"/>
</dbReference>
<dbReference type="Proteomes" id="UP000199420">
    <property type="component" value="Unassembled WGS sequence"/>
</dbReference>
<dbReference type="Gene3D" id="3.30.70.100">
    <property type="match status" value="1"/>
</dbReference>
<keyword evidence="2" id="KW-1185">Reference proteome</keyword>
<evidence type="ECO:0000313" key="1">
    <source>
        <dbReference type="EMBL" id="SEI40119.1"/>
    </source>
</evidence>
<reference evidence="1 2" key="1">
    <citation type="submission" date="2016-10" db="EMBL/GenBank/DDBJ databases">
        <authorList>
            <person name="de Groot N.N."/>
        </authorList>
    </citation>
    <scope>NUCLEOTIDE SEQUENCE [LARGE SCALE GENOMIC DNA]</scope>
    <source>
        <strain evidence="1 2">DSM 26515</strain>
    </source>
</reference>
<accession>A0A1H6Q8K6</accession>
<dbReference type="AlphaFoldDB" id="A0A1H6Q8K6"/>
<dbReference type="STRING" id="529704.SAMN02927913_0362"/>
<protein>
    <submittedName>
        <fullName evidence="1">Antibiotic biosynthesis monooxygenase</fullName>
    </submittedName>
</protein>
<organism evidence="1 2">
    <name type="scientific">Frateuria terrea</name>
    <dbReference type="NCBI Taxonomy" id="529704"/>
    <lineage>
        <taxon>Bacteria</taxon>
        <taxon>Pseudomonadati</taxon>
        <taxon>Pseudomonadota</taxon>
        <taxon>Gammaproteobacteria</taxon>
        <taxon>Lysobacterales</taxon>
        <taxon>Rhodanobacteraceae</taxon>
        <taxon>Frateuria</taxon>
    </lineage>
</organism>
<keyword evidence="1" id="KW-0560">Oxidoreductase</keyword>
<evidence type="ECO:0000313" key="2">
    <source>
        <dbReference type="Proteomes" id="UP000199420"/>
    </source>
</evidence>
<dbReference type="SUPFAM" id="SSF54909">
    <property type="entry name" value="Dimeric alpha+beta barrel"/>
    <property type="match status" value="1"/>
</dbReference>
<name>A0A1H6Q8K6_9GAMM</name>